<dbReference type="PANTHER" id="PTHR43190">
    <property type="entry name" value="N-ACETYL-D-GLUCOSAMINE KINASE"/>
    <property type="match status" value="1"/>
</dbReference>
<protein>
    <submittedName>
        <fullName evidence="2">BadF/BadG/BcrA/BcrD ATPase family protein</fullName>
    </submittedName>
</protein>
<name>A0ABW2PQI4_9BACL</name>
<gene>
    <name evidence="2" type="ORF">ACFQRG_00080</name>
</gene>
<dbReference type="Pfam" id="PF01869">
    <property type="entry name" value="BcrAD_BadFG"/>
    <property type="match status" value="1"/>
</dbReference>
<sequence length="335" mass="36478">MMLNIPILAIDAGASFSSAALCDLNGNIISYAKGGSCNYQNIGIKQTRDTFISILSALIQPLHKKIHVEKAVIGIAGLDTQKDNTIISEILRESFHKLGIDVKDIILKNDGYITLLGILGERAGILAVSGTGSVVWGKTEGAGIVRAGGWGHRIGDDGSGYFIGHEALRHIFRSIDGQDPPSAICKAVLETLQLPTTDELLSWIYSTSYSVEKIASLAPSIFKLAHARDPTAMAILQRAGQGLADTCMTVIQKCHLDNDHFEIIVAGSVLQKDIFVYDAMLNAIKEKYENFTVHQLESEPIYCALLHGLRSFGSCTNKAMIRCQMDLCEWESKIL</sequence>
<comment type="caution">
    <text evidence="2">The sequence shown here is derived from an EMBL/GenBank/DDBJ whole genome shotgun (WGS) entry which is preliminary data.</text>
</comment>
<evidence type="ECO:0000313" key="2">
    <source>
        <dbReference type="EMBL" id="MFC7391409.1"/>
    </source>
</evidence>
<keyword evidence="3" id="KW-1185">Reference proteome</keyword>
<evidence type="ECO:0000259" key="1">
    <source>
        <dbReference type="Pfam" id="PF01869"/>
    </source>
</evidence>
<dbReference type="RefSeq" id="WP_380962357.1">
    <property type="nucleotide sequence ID" value="NZ_JBHTCO010000001.1"/>
</dbReference>
<dbReference type="Proteomes" id="UP001596505">
    <property type="component" value="Unassembled WGS sequence"/>
</dbReference>
<dbReference type="InterPro" id="IPR052519">
    <property type="entry name" value="Euk-type_GlcNAc_Kinase"/>
</dbReference>
<dbReference type="SUPFAM" id="SSF53067">
    <property type="entry name" value="Actin-like ATPase domain"/>
    <property type="match status" value="2"/>
</dbReference>
<dbReference type="CDD" id="cd24007">
    <property type="entry name" value="ASKHA_NBD_eukNAGK-like"/>
    <property type="match status" value="1"/>
</dbReference>
<dbReference type="EMBL" id="JBHTCO010000001">
    <property type="protein sequence ID" value="MFC7391409.1"/>
    <property type="molecule type" value="Genomic_DNA"/>
</dbReference>
<accession>A0ABW2PQI4</accession>
<organism evidence="2 3">
    <name type="scientific">Scopulibacillus cellulosilyticus</name>
    <dbReference type="NCBI Taxonomy" id="2665665"/>
    <lineage>
        <taxon>Bacteria</taxon>
        <taxon>Bacillati</taxon>
        <taxon>Bacillota</taxon>
        <taxon>Bacilli</taxon>
        <taxon>Bacillales</taxon>
        <taxon>Sporolactobacillaceae</taxon>
        <taxon>Scopulibacillus</taxon>
    </lineage>
</organism>
<dbReference type="InterPro" id="IPR002731">
    <property type="entry name" value="ATPase_BadF"/>
</dbReference>
<proteinExistence type="predicted"/>
<dbReference type="Gene3D" id="3.30.420.40">
    <property type="match status" value="2"/>
</dbReference>
<reference evidence="3" key="1">
    <citation type="journal article" date="2019" name="Int. J. Syst. Evol. Microbiol.">
        <title>The Global Catalogue of Microorganisms (GCM) 10K type strain sequencing project: providing services to taxonomists for standard genome sequencing and annotation.</title>
        <authorList>
            <consortium name="The Broad Institute Genomics Platform"/>
            <consortium name="The Broad Institute Genome Sequencing Center for Infectious Disease"/>
            <person name="Wu L."/>
            <person name="Ma J."/>
        </authorList>
    </citation>
    <scope>NUCLEOTIDE SEQUENCE [LARGE SCALE GENOMIC DNA]</scope>
    <source>
        <strain evidence="3">CGMCC 1.16305</strain>
    </source>
</reference>
<feature type="domain" description="ATPase BadF/BadG/BcrA/BcrD type" evidence="1">
    <location>
        <begin position="10"/>
        <end position="294"/>
    </location>
</feature>
<evidence type="ECO:0000313" key="3">
    <source>
        <dbReference type="Proteomes" id="UP001596505"/>
    </source>
</evidence>
<dbReference type="PANTHER" id="PTHR43190:SF3">
    <property type="entry name" value="N-ACETYL-D-GLUCOSAMINE KINASE"/>
    <property type="match status" value="1"/>
</dbReference>
<dbReference type="InterPro" id="IPR043129">
    <property type="entry name" value="ATPase_NBD"/>
</dbReference>